<dbReference type="Pfam" id="PF13262">
    <property type="entry name" value="DUF4054"/>
    <property type="match status" value="1"/>
</dbReference>
<name>A0A8S5UN68_9CAUD</name>
<organism evidence="1">
    <name type="scientific">Myoviridae sp. ctwVB15</name>
    <dbReference type="NCBI Taxonomy" id="2825208"/>
    <lineage>
        <taxon>Viruses</taxon>
        <taxon>Duplodnaviria</taxon>
        <taxon>Heunggongvirae</taxon>
        <taxon>Uroviricota</taxon>
        <taxon>Caudoviricetes</taxon>
    </lineage>
</organism>
<dbReference type="InterPro" id="IPR025127">
    <property type="entry name" value="DUF4054"/>
</dbReference>
<accession>A0A8S5UN68</accession>
<protein>
    <submittedName>
        <fullName evidence="1">Head to tail adaptor</fullName>
    </submittedName>
</protein>
<dbReference type="EMBL" id="BK016112">
    <property type="protein sequence ID" value="DAF95937.1"/>
    <property type="molecule type" value="Genomic_DNA"/>
</dbReference>
<reference evidence="1" key="1">
    <citation type="journal article" date="2021" name="Proc. Natl. Acad. Sci. U.S.A.">
        <title>A Catalog of Tens of Thousands of Viruses from Human Metagenomes Reveals Hidden Associations with Chronic Diseases.</title>
        <authorList>
            <person name="Tisza M.J."/>
            <person name="Buck C.B."/>
        </authorList>
    </citation>
    <scope>NUCLEOTIDE SEQUENCE</scope>
    <source>
        <strain evidence="1">CtwVB15</strain>
    </source>
</reference>
<proteinExistence type="predicted"/>
<evidence type="ECO:0000313" key="1">
    <source>
        <dbReference type="EMBL" id="DAF95937.1"/>
    </source>
</evidence>
<sequence length="142" mass="15758">MPEIIIPIIDEFNKRFPDLAVLNLTQGDLDNAQPRAKSYISNVVGEILLEKDLQTQGVYLATAHVLFLLKNPDKTGGRLTSATEGSVSAGFQSVPVNSIRDWALSRTEYGLELLQILQLIQPPLPEKSSDPYPYYTTGGWRV</sequence>